<dbReference type="InterPro" id="IPR011051">
    <property type="entry name" value="RmlC_Cupin_sf"/>
</dbReference>
<protein>
    <recommendedName>
        <fullName evidence="3">Cupin 2 conserved barrel domain-containing protein</fullName>
    </recommendedName>
</protein>
<proteinExistence type="predicted"/>
<dbReference type="InterPro" id="IPR014710">
    <property type="entry name" value="RmlC-like_jellyroll"/>
</dbReference>
<dbReference type="Gene3D" id="2.60.120.10">
    <property type="entry name" value="Jelly Rolls"/>
    <property type="match status" value="1"/>
</dbReference>
<dbReference type="STRING" id="1317122.ATO12_10095"/>
<sequence>MITREINPAGSFKNWDNAKIQELQNSKKSNRVGDILLFEDDRIKVWSILLKPGDQLPFHKHTKNYTWICLTQGVAISHYENGRIVEIKYQKGDVSYYDHDTKGDFVHDLKNTGDLLLKFNTVEYK</sequence>
<reference evidence="1 2" key="1">
    <citation type="submission" date="2014-04" db="EMBL/GenBank/DDBJ databases">
        <title>Aquimarina sp. 22II-S11-z7 Genome Sequencing.</title>
        <authorList>
            <person name="Lai Q."/>
        </authorList>
    </citation>
    <scope>NUCLEOTIDE SEQUENCE [LARGE SCALE GENOMIC DNA]</scope>
    <source>
        <strain evidence="1 2">22II-S11-z7</strain>
    </source>
</reference>
<dbReference type="OrthoDB" id="9800684at2"/>
<gene>
    <name evidence="1" type="ORF">ATO12_10095</name>
</gene>
<keyword evidence="2" id="KW-1185">Reference proteome</keyword>
<evidence type="ECO:0008006" key="3">
    <source>
        <dbReference type="Google" id="ProtNLM"/>
    </source>
</evidence>
<evidence type="ECO:0000313" key="2">
    <source>
        <dbReference type="Proteomes" id="UP000023541"/>
    </source>
</evidence>
<dbReference type="RefSeq" id="WP_051575645.1">
    <property type="nucleotide sequence ID" value="NZ_AQRA01000002.1"/>
</dbReference>
<name>A0A023BYC1_9FLAO</name>
<dbReference type="EMBL" id="AQRA01000002">
    <property type="protein sequence ID" value="EZH75067.1"/>
    <property type="molecule type" value="Genomic_DNA"/>
</dbReference>
<dbReference type="AlphaFoldDB" id="A0A023BYC1"/>
<dbReference type="Proteomes" id="UP000023541">
    <property type="component" value="Unassembled WGS sequence"/>
</dbReference>
<evidence type="ECO:0000313" key="1">
    <source>
        <dbReference type="EMBL" id="EZH75067.1"/>
    </source>
</evidence>
<accession>A0A023BYC1</accession>
<dbReference type="SUPFAM" id="SSF51182">
    <property type="entry name" value="RmlC-like cupins"/>
    <property type="match status" value="1"/>
</dbReference>
<dbReference type="eggNOG" id="COG1917">
    <property type="taxonomic scope" value="Bacteria"/>
</dbReference>
<organism evidence="1 2">
    <name type="scientific">Aquimarina atlantica</name>
    <dbReference type="NCBI Taxonomy" id="1317122"/>
    <lineage>
        <taxon>Bacteria</taxon>
        <taxon>Pseudomonadati</taxon>
        <taxon>Bacteroidota</taxon>
        <taxon>Flavobacteriia</taxon>
        <taxon>Flavobacteriales</taxon>
        <taxon>Flavobacteriaceae</taxon>
        <taxon>Aquimarina</taxon>
    </lineage>
</organism>
<comment type="caution">
    <text evidence="1">The sequence shown here is derived from an EMBL/GenBank/DDBJ whole genome shotgun (WGS) entry which is preliminary data.</text>
</comment>